<proteinExistence type="inferred from homology"/>
<evidence type="ECO:0000259" key="3">
    <source>
        <dbReference type="Pfam" id="PF01425"/>
    </source>
</evidence>
<dbReference type="EMBL" id="JACCEM010000003">
    <property type="protein sequence ID" value="NYT49110.1"/>
    <property type="molecule type" value="Genomic_DNA"/>
</dbReference>
<dbReference type="GO" id="GO:0003824">
    <property type="term" value="F:catalytic activity"/>
    <property type="evidence" value="ECO:0007669"/>
    <property type="project" value="InterPro"/>
</dbReference>
<dbReference type="PANTHER" id="PTHR11895:SF7">
    <property type="entry name" value="GLUTAMYL-TRNA(GLN) AMIDOTRANSFERASE SUBUNIT A, MITOCHONDRIAL"/>
    <property type="match status" value="1"/>
</dbReference>
<evidence type="ECO:0000313" key="5">
    <source>
        <dbReference type="Proteomes" id="UP000559809"/>
    </source>
</evidence>
<feature type="domain" description="Amidase" evidence="3">
    <location>
        <begin position="31"/>
        <end position="458"/>
    </location>
</feature>
<dbReference type="InterPro" id="IPR000120">
    <property type="entry name" value="Amidase"/>
</dbReference>
<keyword evidence="5" id="KW-1185">Reference proteome</keyword>
<accession>A0A853G286</accession>
<evidence type="ECO:0000256" key="2">
    <source>
        <dbReference type="SAM" id="MobiDB-lite"/>
    </source>
</evidence>
<dbReference type="PROSITE" id="PS00571">
    <property type="entry name" value="AMIDASES"/>
    <property type="match status" value="1"/>
</dbReference>
<feature type="region of interest" description="Disordered" evidence="2">
    <location>
        <begin position="469"/>
        <end position="488"/>
    </location>
</feature>
<evidence type="ECO:0000313" key="4">
    <source>
        <dbReference type="EMBL" id="NYT49110.1"/>
    </source>
</evidence>
<dbReference type="RefSeq" id="WP_180154394.1">
    <property type="nucleotide sequence ID" value="NZ_JACCEM010000003.1"/>
</dbReference>
<reference evidence="4 5" key="1">
    <citation type="submission" date="2020-07" db="EMBL/GenBank/DDBJ databases">
        <title>Taxonomic revisions and descriptions of new bacterial species based on genomic comparisons in the high-G+C-content subgroup of the family Alcaligenaceae.</title>
        <authorList>
            <person name="Szabo A."/>
            <person name="Felfoldi T."/>
        </authorList>
    </citation>
    <scope>NUCLEOTIDE SEQUENCE [LARGE SCALE GENOMIC DNA]</scope>
    <source>
        <strain evidence="4 5">LMG 24012</strain>
    </source>
</reference>
<dbReference type="PANTHER" id="PTHR11895">
    <property type="entry name" value="TRANSAMIDASE"/>
    <property type="match status" value="1"/>
</dbReference>
<dbReference type="InterPro" id="IPR023631">
    <property type="entry name" value="Amidase_dom"/>
</dbReference>
<dbReference type="Proteomes" id="UP000559809">
    <property type="component" value="Unassembled WGS sequence"/>
</dbReference>
<sequence>MNCDEYLRHDGLGLAGLLSSGEVTTRELMECAIRLAQDSGQGLNAICHPEYELARDWAGAWKPTGRFVGIPFLLKDSGLASKRLASSLGSRLFRDTRYAHNATLVDRFEAAGLLPFARTTVPELCMAPTTEAALYGGPTRNPWDPSRSSGGSSGGAAVAVSLGIVPIAHGSDGGGSIRIPAACCGVYGLKPSRGLVPMGPLRGEGWGGLACDGVLTRTVRDTAAVLDQVAGMELGAPYAAPPAAGPYLDAVRQAPGKSFKIGVWREAWNDIAVSSEAAAALEAAVKLCRSLGHTVVDSSPPPLDYDGFIQALIHVMAANIKVSVDAKLAATGRALRHDDLEPAMLDGYAMGAALDASDYILAIQRFHHIGRVFAGALSGFDLVLTPALTSTAVKLGTISMRQPSFAEFRRKAALYTPFLAPVNAAGLPAASVPVHQDAGGLPVACQILGPFGREDLILQLSAQLEAANPWVGRRPPANPDQPQEQPRS</sequence>
<dbReference type="Pfam" id="PF01425">
    <property type="entry name" value="Amidase"/>
    <property type="match status" value="1"/>
</dbReference>
<comment type="caution">
    <text evidence="4">The sequence shown here is derived from an EMBL/GenBank/DDBJ whole genome shotgun (WGS) entry which is preliminary data.</text>
</comment>
<organism evidence="4 5">
    <name type="scientific">Parapusillimonas granuli</name>
    <dbReference type="NCBI Taxonomy" id="380911"/>
    <lineage>
        <taxon>Bacteria</taxon>
        <taxon>Pseudomonadati</taxon>
        <taxon>Pseudomonadota</taxon>
        <taxon>Betaproteobacteria</taxon>
        <taxon>Burkholderiales</taxon>
        <taxon>Alcaligenaceae</taxon>
        <taxon>Parapusillimonas</taxon>
    </lineage>
</organism>
<evidence type="ECO:0000256" key="1">
    <source>
        <dbReference type="ARBA" id="ARBA00009199"/>
    </source>
</evidence>
<dbReference type="AlphaFoldDB" id="A0A853G286"/>
<gene>
    <name evidence="4" type="ORF">H0A72_07270</name>
</gene>
<protein>
    <submittedName>
        <fullName evidence="4">Amidase</fullName>
    </submittedName>
</protein>
<dbReference type="SUPFAM" id="SSF75304">
    <property type="entry name" value="Amidase signature (AS) enzymes"/>
    <property type="match status" value="1"/>
</dbReference>
<dbReference type="Gene3D" id="3.90.1300.10">
    <property type="entry name" value="Amidase signature (AS) domain"/>
    <property type="match status" value="1"/>
</dbReference>
<name>A0A853G286_9BURK</name>
<dbReference type="InterPro" id="IPR020556">
    <property type="entry name" value="Amidase_CS"/>
</dbReference>
<comment type="similarity">
    <text evidence="1">Belongs to the amidase family.</text>
</comment>
<dbReference type="InterPro" id="IPR036928">
    <property type="entry name" value="AS_sf"/>
</dbReference>